<evidence type="ECO:0000313" key="3">
    <source>
        <dbReference type="Proteomes" id="UP001279734"/>
    </source>
</evidence>
<organism evidence="2 3">
    <name type="scientific">Nepenthes gracilis</name>
    <name type="common">Slender pitcher plant</name>
    <dbReference type="NCBI Taxonomy" id="150966"/>
    <lineage>
        <taxon>Eukaryota</taxon>
        <taxon>Viridiplantae</taxon>
        <taxon>Streptophyta</taxon>
        <taxon>Embryophyta</taxon>
        <taxon>Tracheophyta</taxon>
        <taxon>Spermatophyta</taxon>
        <taxon>Magnoliopsida</taxon>
        <taxon>eudicotyledons</taxon>
        <taxon>Gunneridae</taxon>
        <taxon>Pentapetalae</taxon>
        <taxon>Caryophyllales</taxon>
        <taxon>Nepenthaceae</taxon>
        <taxon>Nepenthes</taxon>
    </lineage>
</organism>
<keyword evidence="1" id="KW-0812">Transmembrane</keyword>
<comment type="caution">
    <text evidence="2">The sequence shown here is derived from an EMBL/GenBank/DDBJ whole genome shotgun (WGS) entry which is preliminary data.</text>
</comment>
<evidence type="ECO:0000256" key="1">
    <source>
        <dbReference type="SAM" id="Phobius"/>
    </source>
</evidence>
<dbReference type="EMBL" id="BSYO01000005">
    <property type="protein sequence ID" value="GMH04730.1"/>
    <property type="molecule type" value="Genomic_DNA"/>
</dbReference>
<dbReference type="Proteomes" id="UP001279734">
    <property type="component" value="Unassembled WGS sequence"/>
</dbReference>
<keyword evidence="1" id="KW-0472">Membrane</keyword>
<gene>
    <name evidence="2" type="ORF">Nepgr_006570</name>
</gene>
<name>A0AAD3S5P8_NEPGR</name>
<sequence length="175" mass="18659">MMPEWCIPDAVAGKAIDVGFLASLSSPLCVIQILLVTWMYGRAVMAKLSEASIAEWIPNLGLSAYLPDCALAAPNFELCEVCEFDVCGAETDEGLLLMVIAILDALSLRHYRFEEACRAPRRLNGLGCNEPNSMLQCSRLNGSTAAAGGIGCLPAVAISWCCICRLPGTPDDTGM</sequence>
<feature type="transmembrane region" description="Helical" evidence="1">
    <location>
        <begin position="20"/>
        <end position="40"/>
    </location>
</feature>
<proteinExistence type="predicted"/>
<evidence type="ECO:0000313" key="2">
    <source>
        <dbReference type="EMBL" id="GMH04730.1"/>
    </source>
</evidence>
<keyword evidence="3" id="KW-1185">Reference proteome</keyword>
<keyword evidence="1" id="KW-1133">Transmembrane helix</keyword>
<reference evidence="2" key="1">
    <citation type="submission" date="2023-05" db="EMBL/GenBank/DDBJ databases">
        <title>Nepenthes gracilis genome sequencing.</title>
        <authorList>
            <person name="Fukushima K."/>
        </authorList>
    </citation>
    <scope>NUCLEOTIDE SEQUENCE</scope>
    <source>
        <strain evidence="2">SING2019-196</strain>
    </source>
</reference>
<accession>A0AAD3S5P8</accession>
<dbReference type="AlphaFoldDB" id="A0AAD3S5P8"/>
<protein>
    <submittedName>
        <fullName evidence="2">Uncharacterized protein</fullName>
    </submittedName>
</protein>